<name>A0A7G9TBH0_PSEMX</name>
<gene>
    <name evidence="6" type="ORF">IAE60_16255</name>
</gene>
<dbReference type="InterPro" id="IPR050834">
    <property type="entry name" value="Glycosyltransf_2"/>
</dbReference>
<keyword evidence="3 6" id="KW-0808">Transferase</keyword>
<reference evidence="6 7" key="1">
    <citation type="submission" date="2020-08" db="EMBL/GenBank/DDBJ databases">
        <title>Streptomycin Non-resistant strain, P. mexicana.</title>
        <authorList>
            <person name="Ganesh-Kumar S."/>
            <person name="Zhe T."/>
            <person name="Yu Z."/>
            <person name="Min Y."/>
        </authorList>
    </citation>
    <scope>NUCLEOTIDE SEQUENCE [LARGE SCALE GENOMIC DNA]</scope>
    <source>
        <strain evidence="6 7">GTZY2</strain>
    </source>
</reference>
<dbReference type="Pfam" id="PF02709">
    <property type="entry name" value="Glyco_transf_7C"/>
    <property type="match status" value="1"/>
</dbReference>
<organism evidence="6 7">
    <name type="scientific">Pseudoxanthomonas mexicana</name>
    <dbReference type="NCBI Taxonomy" id="128785"/>
    <lineage>
        <taxon>Bacteria</taxon>
        <taxon>Pseudomonadati</taxon>
        <taxon>Pseudomonadota</taxon>
        <taxon>Gammaproteobacteria</taxon>
        <taxon>Lysobacterales</taxon>
        <taxon>Lysobacteraceae</taxon>
        <taxon>Pseudoxanthomonas</taxon>
    </lineage>
</organism>
<evidence type="ECO:0000259" key="4">
    <source>
        <dbReference type="Pfam" id="PF00535"/>
    </source>
</evidence>
<feature type="domain" description="Glycosyltransferase 2-like" evidence="4">
    <location>
        <begin position="14"/>
        <end position="126"/>
    </location>
</feature>
<dbReference type="InterPro" id="IPR029044">
    <property type="entry name" value="Nucleotide-diphossugar_trans"/>
</dbReference>
<evidence type="ECO:0000256" key="1">
    <source>
        <dbReference type="ARBA" id="ARBA00006739"/>
    </source>
</evidence>
<comment type="similarity">
    <text evidence="1">Belongs to the glycosyltransferase 2 family.</text>
</comment>
<dbReference type="GO" id="GO:0016757">
    <property type="term" value="F:glycosyltransferase activity"/>
    <property type="evidence" value="ECO:0007669"/>
    <property type="project" value="UniProtKB-KW"/>
</dbReference>
<dbReference type="AlphaFoldDB" id="A0A7G9TBH0"/>
<keyword evidence="2" id="KW-0328">Glycosyltransferase</keyword>
<dbReference type="Proteomes" id="UP000515838">
    <property type="component" value="Chromosome"/>
</dbReference>
<dbReference type="PANTHER" id="PTHR43685:SF5">
    <property type="entry name" value="GLYCOSYLTRANSFERASE EPSE-RELATED"/>
    <property type="match status" value="1"/>
</dbReference>
<dbReference type="CDD" id="cd00761">
    <property type="entry name" value="Glyco_tranf_GTA_type"/>
    <property type="match status" value="1"/>
</dbReference>
<dbReference type="SUPFAM" id="SSF53448">
    <property type="entry name" value="Nucleotide-diphospho-sugar transferases"/>
    <property type="match status" value="1"/>
</dbReference>
<dbReference type="Gene3D" id="3.90.550.10">
    <property type="entry name" value="Spore Coat Polysaccharide Biosynthesis Protein SpsA, Chain A"/>
    <property type="match status" value="1"/>
</dbReference>
<accession>A0A7G9TBH0</accession>
<feature type="domain" description="Galactosyltransferase C-terminal" evidence="5">
    <location>
        <begin position="142"/>
        <end position="201"/>
    </location>
</feature>
<dbReference type="PANTHER" id="PTHR43685">
    <property type="entry name" value="GLYCOSYLTRANSFERASE"/>
    <property type="match status" value="1"/>
</dbReference>
<dbReference type="InterPro" id="IPR001173">
    <property type="entry name" value="Glyco_trans_2-like"/>
</dbReference>
<evidence type="ECO:0000256" key="3">
    <source>
        <dbReference type="ARBA" id="ARBA00022679"/>
    </source>
</evidence>
<dbReference type="GeneID" id="81472540"/>
<evidence type="ECO:0000256" key="2">
    <source>
        <dbReference type="ARBA" id="ARBA00022676"/>
    </source>
</evidence>
<evidence type="ECO:0000259" key="5">
    <source>
        <dbReference type="Pfam" id="PF02709"/>
    </source>
</evidence>
<evidence type="ECO:0000313" key="7">
    <source>
        <dbReference type="Proteomes" id="UP000515838"/>
    </source>
</evidence>
<dbReference type="Pfam" id="PF00535">
    <property type="entry name" value="Glycos_transf_2"/>
    <property type="match status" value="1"/>
</dbReference>
<dbReference type="EMBL" id="CP060731">
    <property type="protein sequence ID" value="QNN77445.1"/>
    <property type="molecule type" value="Genomic_DNA"/>
</dbReference>
<dbReference type="InterPro" id="IPR027791">
    <property type="entry name" value="Galactosyl_T_C"/>
</dbReference>
<protein>
    <submittedName>
        <fullName evidence="6">Glycosyltransferase family 2 protein</fullName>
    </submittedName>
</protein>
<proteinExistence type="inferred from homology"/>
<dbReference type="RefSeq" id="WP_187573034.1">
    <property type="nucleotide sequence ID" value="NZ_CP060731.1"/>
</dbReference>
<sequence>MSSSSSTNFGDYAVVIPAYRAAATLARALDSVMAQTLPPRQVVVVDDGSPDGEDLARIVAGYRGKVVLVRQANAGPAAARNAGVRATSAAWVAFLDADDSWLPHKMRAQMALAADPRVGLVHGGAREDRTALPEEMDFDLLWRSNRICTSMSVIRREAFDALGGFFDGGELIGAEDYSLWLRIAHAGWKVRACPMLVGHYTPAQGSLTSRIERCAAAEMFNARMLGDMLALPPAMVRWKIRAIRTDFARHLIHARRLRPARRLLAPALCERPTLERIGLMSVSCLPVQVLDARRRLRMRGRRRVRNP</sequence>
<evidence type="ECO:0000313" key="6">
    <source>
        <dbReference type="EMBL" id="QNN77445.1"/>
    </source>
</evidence>